<evidence type="ECO:0000256" key="1">
    <source>
        <dbReference type="SAM" id="MobiDB-lite"/>
    </source>
</evidence>
<dbReference type="Proteomes" id="UP001224674">
    <property type="component" value="Chromosome"/>
</dbReference>
<keyword evidence="2" id="KW-1133">Transmembrane helix</keyword>
<feature type="transmembrane region" description="Helical" evidence="2">
    <location>
        <begin position="94"/>
        <end position="115"/>
    </location>
</feature>
<proteinExistence type="predicted"/>
<dbReference type="AlphaFoldDB" id="A0AAJ6DCI4"/>
<feature type="compositionally biased region" description="Basic and acidic residues" evidence="1">
    <location>
        <begin position="171"/>
        <end position="193"/>
    </location>
</feature>
<feature type="compositionally biased region" description="Basic and acidic residues" evidence="1">
    <location>
        <begin position="205"/>
        <end position="218"/>
    </location>
</feature>
<keyword evidence="2" id="KW-0472">Membrane</keyword>
<feature type="compositionally biased region" description="Basic and acidic residues" evidence="1">
    <location>
        <begin position="148"/>
        <end position="157"/>
    </location>
</feature>
<keyword evidence="2" id="KW-0812">Transmembrane</keyword>
<reference evidence="3 4" key="1">
    <citation type="submission" date="2023-03" db="EMBL/GenBank/DDBJ databases">
        <title>Complete genome sequences of several Auritidibacter ignavus strains isolated from ear infections.</title>
        <authorList>
            <person name="Baehr T."/>
            <person name="Baumhoegger A.M."/>
        </authorList>
    </citation>
    <scope>NUCLEOTIDE SEQUENCE [LARGE SCALE GENOMIC DNA]</scope>
    <source>
        <strain evidence="3 4">BABAE-6</strain>
    </source>
</reference>
<gene>
    <name evidence="3" type="ORF">QDX21_13070</name>
</gene>
<organism evidence="3 4">
    <name type="scientific">Auritidibacter ignavus</name>
    <dbReference type="NCBI Taxonomy" id="678932"/>
    <lineage>
        <taxon>Bacteria</taxon>
        <taxon>Bacillati</taxon>
        <taxon>Actinomycetota</taxon>
        <taxon>Actinomycetes</taxon>
        <taxon>Micrococcales</taxon>
        <taxon>Micrococcaceae</taxon>
        <taxon>Auritidibacter</taxon>
    </lineage>
</organism>
<name>A0AAJ6DCI4_9MICC</name>
<feature type="transmembrane region" description="Helical" evidence="2">
    <location>
        <begin position="36"/>
        <end position="55"/>
    </location>
</feature>
<keyword evidence="4" id="KW-1185">Reference proteome</keyword>
<feature type="region of interest" description="Disordered" evidence="1">
    <location>
        <begin position="148"/>
        <end position="218"/>
    </location>
</feature>
<dbReference type="RefSeq" id="WP_110100025.1">
    <property type="nucleotide sequence ID" value="NZ_CP122566.1"/>
</dbReference>
<evidence type="ECO:0000313" key="3">
    <source>
        <dbReference type="EMBL" id="WGH93196.1"/>
    </source>
</evidence>
<evidence type="ECO:0000313" key="4">
    <source>
        <dbReference type="Proteomes" id="UP001224674"/>
    </source>
</evidence>
<sequence>MNHTGVILGEYSQRVDHRITQLEESLSQALGYLPELQIATSVVVVLAVLVWMIMMGRREDVRVRRPKVTATAPRRIMAEQTSTPTFTIRWGRTAIFAVAVLATLVFIVTAVAGLFGAAMWAWALLSFVVSVASLASLRALAIRDQYRRADAQRHSERPATTVEAGSSADTDTEHDADRTPESSAKVEHNHPVFDRQAQAGAVAERTTDEPGRSEEQDHTPLVELRIKEAPVPKKSVARRGIPRPMYLDAAEIVREQPEPLATEVTPQPSADTHLKDGVSPQYQAKVTAKAHRKLDLDKVLDRRRAI</sequence>
<evidence type="ECO:0000256" key="2">
    <source>
        <dbReference type="SAM" id="Phobius"/>
    </source>
</evidence>
<protein>
    <submittedName>
        <fullName evidence="3">UbiA family prenyltransferase</fullName>
    </submittedName>
</protein>
<feature type="transmembrane region" description="Helical" evidence="2">
    <location>
        <begin position="121"/>
        <end position="141"/>
    </location>
</feature>
<dbReference type="EMBL" id="CP122566">
    <property type="protein sequence ID" value="WGH93196.1"/>
    <property type="molecule type" value="Genomic_DNA"/>
</dbReference>
<accession>A0AAJ6DCI4</accession>